<dbReference type="AlphaFoldDB" id="A0A7W7ZI01"/>
<sequence length="173" mass="18993">MPIGLSVYPFSSVIFYGRAGLPYAGLGLDEWNVEELADLNLVRIGQVIGLRDLIVVVGVTIEELAHFAEIVARLNGVGPVLTAGVADLMLEIGALRVDLLDDVPNAFQHYLRWSLSNEMVLLTYQIGTYKLGTVGLELLNHVDDGMRISAAMPESQPLRFSWDKGLEELAEKL</sequence>
<accession>A0A7W7ZI01</accession>
<evidence type="ECO:0000313" key="1">
    <source>
        <dbReference type="EMBL" id="MBB5060233.1"/>
    </source>
</evidence>
<proteinExistence type="predicted"/>
<dbReference type="EMBL" id="JACHIP010000010">
    <property type="protein sequence ID" value="MBB5060233.1"/>
    <property type="molecule type" value="Genomic_DNA"/>
</dbReference>
<evidence type="ECO:0000313" key="2">
    <source>
        <dbReference type="Proteomes" id="UP000540989"/>
    </source>
</evidence>
<reference evidence="1 2" key="1">
    <citation type="submission" date="2020-08" db="EMBL/GenBank/DDBJ databases">
        <title>Genomic Encyclopedia of Type Strains, Phase IV (KMG-V): Genome sequencing to study the core and pangenomes of soil and plant-associated prokaryotes.</title>
        <authorList>
            <person name="Whitman W."/>
        </authorList>
    </citation>
    <scope>NUCLEOTIDE SEQUENCE [LARGE SCALE GENOMIC DNA]</scope>
    <source>
        <strain evidence="1 2">M8UP14</strain>
    </source>
</reference>
<organism evidence="1 2">
    <name type="scientific">Granulicella aggregans</name>
    <dbReference type="NCBI Taxonomy" id="474949"/>
    <lineage>
        <taxon>Bacteria</taxon>
        <taxon>Pseudomonadati</taxon>
        <taxon>Acidobacteriota</taxon>
        <taxon>Terriglobia</taxon>
        <taxon>Terriglobales</taxon>
        <taxon>Acidobacteriaceae</taxon>
        <taxon>Granulicella</taxon>
    </lineage>
</organism>
<name>A0A7W7ZI01_9BACT</name>
<comment type="caution">
    <text evidence="1">The sequence shown here is derived from an EMBL/GenBank/DDBJ whole genome shotgun (WGS) entry which is preliminary data.</text>
</comment>
<gene>
    <name evidence="1" type="ORF">HDF16_004969</name>
</gene>
<protein>
    <submittedName>
        <fullName evidence="1">Uncharacterized protein</fullName>
    </submittedName>
</protein>
<dbReference type="Proteomes" id="UP000540989">
    <property type="component" value="Unassembled WGS sequence"/>
</dbReference>
<keyword evidence="2" id="KW-1185">Reference proteome</keyword>
<dbReference type="RefSeq" id="WP_432432275.1">
    <property type="nucleotide sequence ID" value="NZ_JACHIP010000010.1"/>
</dbReference>